<evidence type="ECO:0000256" key="1">
    <source>
        <dbReference type="ARBA" id="ARBA00004141"/>
    </source>
</evidence>
<evidence type="ECO:0000256" key="2">
    <source>
        <dbReference type="ARBA" id="ARBA00007168"/>
    </source>
</evidence>
<accession>A0A9P6MST8</accession>
<reference evidence="8" key="1">
    <citation type="journal article" date="2020" name="Fungal Divers.">
        <title>Resolving the Mortierellaceae phylogeny through synthesis of multi-gene phylogenetics and phylogenomics.</title>
        <authorList>
            <person name="Vandepol N."/>
            <person name="Liber J."/>
            <person name="Desiro A."/>
            <person name="Na H."/>
            <person name="Kennedy M."/>
            <person name="Barry K."/>
            <person name="Grigoriev I.V."/>
            <person name="Miller A.N."/>
            <person name="O'Donnell K."/>
            <person name="Stajich J.E."/>
            <person name="Bonito G."/>
        </authorList>
    </citation>
    <scope>NUCLEOTIDE SEQUENCE</scope>
    <source>
        <strain evidence="8">NRRL 2769</strain>
    </source>
</reference>
<name>A0A9P6MST8_9FUNG</name>
<evidence type="ECO:0000256" key="5">
    <source>
        <dbReference type="ARBA" id="ARBA00023136"/>
    </source>
</evidence>
<keyword evidence="3 7" id="KW-0812">Transmembrane</keyword>
<evidence type="ECO:0000256" key="3">
    <source>
        <dbReference type="ARBA" id="ARBA00022692"/>
    </source>
</evidence>
<dbReference type="Pfam" id="PF04515">
    <property type="entry name" value="Choline_transpo"/>
    <property type="match status" value="1"/>
</dbReference>
<protein>
    <submittedName>
        <fullName evidence="8">Uncharacterized protein</fullName>
    </submittedName>
</protein>
<dbReference type="GO" id="GO:0005886">
    <property type="term" value="C:plasma membrane"/>
    <property type="evidence" value="ECO:0007669"/>
    <property type="project" value="TreeGrafter"/>
</dbReference>
<feature type="transmembrane region" description="Helical" evidence="7">
    <location>
        <begin position="205"/>
        <end position="223"/>
    </location>
</feature>
<feature type="transmembrane region" description="Helical" evidence="7">
    <location>
        <begin position="298"/>
        <end position="315"/>
    </location>
</feature>
<dbReference type="EMBL" id="JAAAID010001022">
    <property type="protein sequence ID" value="KAG0012196.1"/>
    <property type="molecule type" value="Genomic_DNA"/>
</dbReference>
<feature type="transmembrane region" description="Helical" evidence="7">
    <location>
        <begin position="159"/>
        <end position="185"/>
    </location>
</feature>
<evidence type="ECO:0000313" key="9">
    <source>
        <dbReference type="Proteomes" id="UP000703661"/>
    </source>
</evidence>
<keyword evidence="9" id="KW-1185">Reference proteome</keyword>
<gene>
    <name evidence="8" type="ORF">BGZ80_000139</name>
</gene>
<dbReference type="AlphaFoldDB" id="A0A9P6MST8"/>
<sequence>MSSPRNYTPRTQGLQGSIGRNWHASARNVGPAPASSSRMAGTLFYSVPTIDNNNLDTDEEHQHDESLRLNESFMPDYDSEDDGSDSSSHSPPMSLFLDRQPQSEAPPLTPAAIYLDVPPPVPSKSKSAGSLGEQLLEPTAIPTGPPVLACEILKDNPDMFFVSLGLMLVHVVFTAIWLVFFSRVFLIGHIEAITGPKTWVLEDNFYPIAAYMIFFYMWTSAVLSNVQRVTLANVVSKWYFHRHEPFAYHSSKITEPALINATTTLFGSVCLGALFIAIVQFTAFVLRNTAKKLKGSSFHLLVFIATCCSIIQGLVENFNNYTLIYVGITGESLFSAARSASKIFHRNLLWGLISDFLTKLILFVYSTLFSLLTGFAAYVFATHTLKSPYGYVIGILSGIIPFYITRFFTHIMAITFLVVQFNGAAFHNEAKCTKYWVIAVIIRSKKDDSVPSIQALRAFDPTKTKKSSEFAKRIILPAGEATNTNQKSKKKAKFTPPLISGGNAERLVNLMTYHKSEYIMWANATFRQDKLFGSTEPLAVVEVKEISRDCNLQWTRCIVIPNENNKAPFNVSPEGDQQYIHGSQDVCQPQQKVSDEKSMTPGILDADIVKSTPSQDLHEFVEDESAEFNIDEGDSISGLHKDMCKMGVLVSSQGSVFEGSSGDFMKSQQRASTNFETGLVAIDEERDDSVPILQFLKSSQGSDDGAEEFGLNFGRRRETLGPAHKIQNIALTVNLQCIKDLNQSDDILSTNMANGHSGSTQAIASTTTNANVLKTSASYESVCLRSSHWIVFSNLFNWSRLKATDKVEIHAPCRKVVVSESRSNERCTEVWIVERYKVVSA</sequence>
<dbReference type="PANTHER" id="PTHR12385:SF88">
    <property type="entry name" value="CHOLINE TRANSPORTER-LIKE PROTEIN CTL1"/>
    <property type="match status" value="1"/>
</dbReference>
<feature type="transmembrane region" description="Helical" evidence="7">
    <location>
        <begin position="360"/>
        <end position="381"/>
    </location>
</feature>
<organism evidence="8 9">
    <name type="scientific">Entomortierella chlamydospora</name>
    <dbReference type="NCBI Taxonomy" id="101097"/>
    <lineage>
        <taxon>Eukaryota</taxon>
        <taxon>Fungi</taxon>
        <taxon>Fungi incertae sedis</taxon>
        <taxon>Mucoromycota</taxon>
        <taxon>Mortierellomycotina</taxon>
        <taxon>Mortierellomycetes</taxon>
        <taxon>Mortierellales</taxon>
        <taxon>Mortierellaceae</taxon>
        <taxon>Entomortierella</taxon>
    </lineage>
</organism>
<feature type="region of interest" description="Disordered" evidence="6">
    <location>
        <begin position="73"/>
        <end position="102"/>
    </location>
</feature>
<evidence type="ECO:0000313" key="8">
    <source>
        <dbReference type="EMBL" id="KAG0012196.1"/>
    </source>
</evidence>
<dbReference type="Proteomes" id="UP000703661">
    <property type="component" value="Unassembled WGS sequence"/>
</dbReference>
<proteinExistence type="inferred from homology"/>
<evidence type="ECO:0000256" key="6">
    <source>
        <dbReference type="SAM" id="MobiDB-lite"/>
    </source>
</evidence>
<evidence type="ECO:0000256" key="7">
    <source>
        <dbReference type="SAM" id="Phobius"/>
    </source>
</evidence>
<feature type="transmembrane region" description="Helical" evidence="7">
    <location>
        <begin position="387"/>
        <end position="404"/>
    </location>
</feature>
<comment type="subcellular location">
    <subcellularLocation>
        <location evidence="1">Membrane</location>
        <topology evidence="1">Multi-pass membrane protein</topology>
    </subcellularLocation>
</comment>
<dbReference type="GO" id="GO:0022857">
    <property type="term" value="F:transmembrane transporter activity"/>
    <property type="evidence" value="ECO:0007669"/>
    <property type="project" value="InterPro"/>
</dbReference>
<feature type="transmembrane region" description="Helical" evidence="7">
    <location>
        <begin position="265"/>
        <end position="286"/>
    </location>
</feature>
<dbReference type="PANTHER" id="PTHR12385">
    <property type="entry name" value="CHOLINE TRANSPORTER-LIKE (SLC FAMILY 44)"/>
    <property type="match status" value="1"/>
</dbReference>
<comment type="similarity">
    <text evidence="2">Belongs to the CTL (choline transporter-like) family.</text>
</comment>
<keyword evidence="5 7" id="KW-0472">Membrane</keyword>
<dbReference type="InterPro" id="IPR007603">
    <property type="entry name" value="Choline_transptr-like"/>
</dbReference>
<feature type="compositionally biased region" description="Low complexity" evidence="6">
    <location>
        <begin position="85"/>
        <end position="94"/>
    </location>
</feature>
<feature type="compositionally biased region" description="Polar residues" evidence="6">
    <location>
        <begin position="1"/>
        <end position="15"/>
    </location>
</feature>
<keyword evidence="4 7" id="KW-1133">Transmembrane helix</keyword>
<comment type="caution">
    <text evidence="8">The sequence shown here is derived from an EMBL/GenBank/DDBJ whole genome shotgun (WGS) entry which is preliminary data.</text>
</comment>
<feature type="region of interest" description="Disordered" evidence="6">
    <location>
        <begin position="1"/>
        <end position="38"/>
    </location>
</feature>
<evidence type="ECO:0000256" key="4">
    <source>
        <dbReference type="ARBA" id="ARBA00022989"/>
    </source>
</evidence>